<dbReference type="InterPro" id="IPR018376">
    <property type="entry name" value="Enoyl-CoA_hyd/isom_CS"/>
</dbReference>
<dbReference type="Pfam" id="PF00378">
    <property type="entry name" value="ECH_1"/>
    <property type="match status" value="1"/>
</dbReference>
<dbReference type="CDD" id="cd06558">
    <property type="entry name" value="crotonase-like"/>
    <property type="match status" value="1"/>
</dbReference>
<evidence type="ECO:0000256" key="1">
    <source>
        <dbReference type="ARBA" id="ARBA00005254"/>
    </source>
</evidence>
<feature type="region of interest" description="Disordered" evidence="3">
    <location>
        <begin position="253"/>
        <end position="272"/>
    </location>
</feature>
<comment type="similarity">
    <text evidence="1 2">Belongs to the enoyl-CoA hydratase/isomerase family.</text>
</comment>
<dbReference type="InterPro" id="IPR045002">
    <property type="entry name" value="Ech1-like"/>
</dbReference>
<accession>A0A970B7L3</accession>
<sequence>MQQEFHGRVRLQIDDGIARVTLIRGDRHNGVDIPMLQGMLAAQRALRRRRDVRCAIIAGDGPSFCAGLDFKSVLRNKLPALLLYLRLYSPVANMFQRFSVGWRQLPFPVIAAIHGNCFGAGIQLALGADVRIATADAQLSIMESKWGLVPDMGGTVLLRDVVSLDVAKELTFTSRIVSGADAAALGLVTHVADDPLDAAAALAAEIATRSPDAVAAGKFLLQRSWQASPWGALALERRYQRKVMMRKNQRISVARQQRGGEAKPFAARELKR</sequence>
<dbReference type="SUPFAM" id="SSF52096">
    <property type="entry name" value="ClpP/crotonase"/>
    <property type="match status" value="1"/>
</dbReference>
<evidence type="ECO:0000256" key="2">
    <source>
        <dbReference type="RuleBase" id="RU003707"/>
    </source>
</evidence>
<dbReference type="Proteomes" id="UP000653472">
    <property type="component" value="Unassembled WGS sequence"/>
</dbReference>
<organism evidence="4 5">
    <name type="scientific">Solimonas marina</name>
    <dbReference type="NCBI Taxonomy" id="2714601"/>
    <lineage>
        <taxon>Bacteria</taxon>
        <taxon>Pseudomonadati</taxon>
        <taxon>Pseudomonadota</taxon>
        <taxon>Gammaproteobacteria</taxon>
        <taxon>Nevskiales</taxon>
        <taxon>Nevskiaceae</taxon>
        <taxon>Solimonas</taxon>
    </lineage>
</organism>
<gene>
    <name evidence="4" type="ORF">G7Y82_17055</name>
</gene>
<dbReference type="InterPro" id="IPR001753">
    <property type="entry name" value="Enoyl-CoA_hydra/iso"/>
</dbReference>
<dbReference type="EMBL" id="JAAVXB010000011">
    <property type="protein sequence ID" value="NKF24023.1"/>
    <property type="molecule type" value="Genomic_DNA"/>
</dbReference>
<evidence type="ECO:0000313" key="5">
    <source>
        <dbReference type="Proteomes" id="UP000653472"/>
    </source>
</evidence>
<dbReference type="Gene3D" id="3.90.226.10">
    <property type="entry name" value="2-enoyl-CoA Hydratase, Chain A, domain 1"/>
    <property type="match status" value="1"/>
</dbReference>
<name>A0A970B7L3_9GAMM</name>
<keyword evidence="5" id="KW-1185">Reference proteome</keyword>
<comment type="caution">
    <text evidence="4">The sequence shown here is derived from an EMBL/GenBank/DDBJ whole genome shotgun (WGS) entry which is preliminary data.</text>
</comment>
<reference evidence="4" key="1">
    <citation type="submission" date="2020-03" db="EMBL/GenBank/DDBJ databases">
        <title>Solimonas marina sp. nov., isolated from deep seawater of the Pacific Ocean.</title>
        <authorList>
            <person name="Liu X."/>
            <person name="Lai Q."/>
            <person name="Sun F."/>
            <person name="Gai Y."/>
            <person name="Li G."/>
            <person name="Shao Z."/>
        </authorList>
    </citation>
    <scope>NUCLEOTIDE SEQUENCE</scope>
    <source>
        <strain evidence="4">C16B3</strain>
    </source>
</reference>
<evidence type="ECO:0000256" key="3">
    <source>
        <dbReference type="SAM" id="MobiDB-lite"/>
    </source>
</evidence>
<feature type="compositionally biased region" description="Basic and acidic residues" evidence="3">
    <location>
        <begin position="258"/>
        <end position="272"/>
    </location>
</feature>
<dbReference type="PANTHER" id="PTHR43149">
    <property type="entry name" value="ENOYL-COA HYDRATASE"/>
    <property type="match status" value="1"/>
</dbReference>
<dbReference type="PROSITE" id="PS00166">
    <property type="entry name" value="ENOYL_COA_HYDRATASE"/>
    <property type="match status" value="1"/>
</dbReference>
<evidence type="ECO:0000313" key="4">
    <source>
        <dbReference type="EMBL" id="NKF24023.1"/>
    </source>
</evidence>
<dbReference type="NCBIfam" id="NF005699">
    <property type="entry name" value="PRK07509.1"/>
    <property type="match status" value="1"/>
</dbReference>
<dbReference type="PANTHER" id="PTHR43149:SF1">
    <property type="entry name" value="DELTA(3,5)-DELTA(2,4)-DIENOYL-COA ISOMERASE, MITOCHONDRIAL"/>
    <property type="match status" value="1"/>
</dbReference>
<dbReference type="RefSeq" id="WP_168149349.1">
    <property type="nucleotide sequence ID" value="NZ_JAAVXB010000011.1"/>
</dbReference>
<dbReference type="InterPro" id="IPR029045">
    <property type="entry name" value="ClpP/crotonase-like_dom_sf"/>
</dbReference>
<dbReference type="AlphaFoldDB" id="A0A970B7L3"/>
<protein>
    <submittedName>
        <fullName evidence="4">Crotonase/enoyl-CoA hydratase family protein</fullName>
    </submittedName>
</protein>
<dbReference type="GO" id="GO:0016853">
    <property type="term" value="F:isomerase activity"/>
    <property type="evidence" value="ECO:0007669"/>
    <property type="project" value="InterPro"/>
</dbReference>
<proteinExistence type="inferred from homology"/>